<evidence type="ECO:0000313" key="2">
    <source>
        <dbReference type="Proteomes" id="UP000013378"/>
    </source>
</evidence>
<reference evidence="1 2" key="1">
    <citation type="journal article" date="2015" name="Geomicrobiol. J.">
        <title>Caldisalinibacter kiritimatiensis gen. nov., sp. nov., a moderately thermohalophilic thiosulfate-reducing bacterium from a hypersaline microbial mat.</title>
        <authorList>
            <person name="Ben Hania W."/>
            <person name="Joseph M."/>
            <person name="Fiebig A."/>
            <person name="Bunk B."/>
            <person name="Klenk H.-P."/>
            <person name="Fardeau M.-L."/>
            <person name="Spring S."/>
        </authorList>
    </citation>
    <scope>NUCLEOTIDE SEQUENCE [LARGE SCALE GENOMIC DNA]</scope>
    <source>
        <strain evidence="1 2">L21-TH-D2</strain>
    </source>
</reference>
<dbReference type="STRING" id="1304284.L21TH_1730"/>
<evidence type="ECO:0000313" key="1">
    <source>
        <dbReference type="EMBL" id="EOD00256.1"/>
    </source>
</evidence>
<dbReference type="RefSeq" id="WP_006314198.1">
    <property type="nucleotide sequence ID" value="NZ_ARZA01000196.1"/>
</dbReference>
<dbReference type="Proteomes" id="UP000013378">
    <property type="component" value="Unassembled WGS sequence"/>
</dbReference>
<name>R1CNG7_9FIRM</name>
<keyword evidence="2" id="KW-1185">Reference proteome</keyword>
<comment type="caution">
    <text evidence="1">The sequence shown here is derived from an EMBL/GenBank/DDBJ whole genome shotgun (WGS) entry which is preliminary data.</text>
</comment>
<protein>
    <submittedName>
        <fullName evidence="1">Uncharacterized protein</fullName>
    </submittedName>
</protein>
<gene>
    <name evidence="1" type="ORF">L21TH_1730</name>
</gene>
<sequence>MINSLLKNLVQEELDIRNSDLKISDIDLDEAIEQVMRDLAYNHFAFKKNVTYETFINTLINYVTLRKRY</sequence>
<dbReference type="AlphaFoldDB" id="R1CNG7"/>
<dbReference type="EMBL" id="ARZA01000196">
    <property type="protein sequence ID" value="EOD00256.1"/>
    <property type="molecule type" value="Genomic_DNA"/>
</dbReference>
<organism evidence="1 2">
    <name type="scientific">Caldisalinibacter kiritimatiensis</name>
    <dbReference type="NCBI Taxonomy" id="1304284"/>
    <lineage>
        <taxon>Bacteria</taxon>
        <taxon>Bacillati</taxon>
        <taxon>Bacillota</taxon>
        <taxon>Tissierellia</taxon>
        <taxon>Tissierellales</taxon>
        <taxon>Thermohalobacteraceae</taxon>
        <taxon>Caldisalinibacter</taxon>
    </lineage>
</organism>
<accession>R1CNG7</accession>
<proteinExistence type="predicted"/>